<evidence type="ECO:0000313" key="3">
    <source>
        <dbReference type="EMBL" id="CDQ43633.1"/>
    </source>
</evidence>
<dbReference type="EMBL" id="LK021337">
    <property type="protein sequence ID" value="CDQ43633.1"/>
    <property type="molecule type" value="Genomic_DNA"/>
</dbReference>
<dbReference type="AlphaFoldDB" id="A0AAV2WIC8"/>
<gene>
    <name evidence="3" type="ORF">BN1047_01504</name>
</gene>
<feature type="compositionally biased region" description="Polar residues" evidence="1">
    <location>
        <begin position="250"/>
        <end position="263"/>
    </location>
</feature>
<feature type="domain" description="ESX-1 secretion-associated protein EspA/EspE-like" evidence="2">
    <location>
        <begin position="60"/>
        <end position="144"/>
    </location>
</feature>
<protein>
    <recommendedName>
        <fullName evidence="2">ESX-1 secretion-associated protein EspA/EspE-like domain-containing protein</fullName>
    </recommendedName>
</protein>
<evidence type="ECO:0000313" key="4">
    <source>
        <dbReference type="Proteomes" id="UP000028864"/>
    </source>
</evidence>
<evidence type="ECO:0000256" key="1">
    <source>
        <dbReference type="SAM" id="MobiDB-lite"/>
    </source>
</evidence>
<sequence length="283" mass="30098">MSLLSKAFDLLRKYGDVVGFDWSKGPGPLDKIPNLGELGLTSSPILAAAQLTIKGMKQTTGSGDPEDGADFEKSAAKYTEAGDLIFDAAPLEDRWDGTAASVYREKNTGHYSRTYGVADAEADMRRLIGQLAAQVTVARRDLDDRIQFLSDVDTATSWMNAVPGGATVKAATDLATATVVLGQATSDLAILTAESVSKSSEIRSLVAVYNDAAGQIIFGAPIGKDDDNDGKDDNAVPCDEPFGDERTEGTLPSRTDPNENFTLPQPQGPPVEYPPATPYAEHR</sequence>
<dbReference type="Proteomes" id="UP000028864">
    <property type="component" value="Unassembled WGS sequence"/>
</dbReference>
<reference evidence="3" key="2">
    <citation type="submission" date="2015-09" db="EMBL/GenBank/DDBJ databases">
        <title>Draft genome sequence of Mycobacterium neoaurum DSM 44074.</title>
        <authorList>
            <person name="Croce O."/>
            <person name="Robert C."/>
            <person name="Raoult D."/>
            <person name="Drancourt M."/>
        </authorList>
    </citation>
    <scope>NUCLEOTIDE SEQUENCE</scope>
    <source>
        <strain evidence="3">DSM 44074</strain>
    </source>
</reference>
<feature type="region of interest" description="Disordered" evidence="1">
    <location>
        <begin position="221"/>
        <end position="283"/>
    </location>
</feature>
<proteinExistence type="predicted"/>
<accession>A0AAV2WIC8</accession>
<dbReference type="InterPro" id="IPR043796">
    <property type="entry name" value="ESX-1_EspA/EspE-like"/>
</dbReference>
<reference evidence="3" key="1">
    <citation type="submission" date="2014-05" db="EMBL/GenBank/DDBJ databases">
        <authorList>
            <person name="Urmite Genomes"/>
        </authorList>
    </citation>
    <scope>NUCLEOTIDE SEQUENCE</scope>
    <source>
        <strain evidence="3">DSM 44074</strain>
    </source>
</reference>
<organism evidence="3 4">
    <name type="scientific">Mycolicibacterium neoaurum</name>
    <name type="common">Mycobacterium neoaurum</name>
    <dbReference type="NCBI Taxonomy" id="1795"/>
    <lineage>
        <taxon>Bacteria</taxon>
        <taxon>Bacillati</taxon>
        <taxon>Actinomycetota</taxon>
        <taxon>Actinomycetes</taxon>
        <taxon>Mycobacteriales</taxon>
        <taxon>Mycobacteriaceae</taxon>
        <taxon>Mycolicibacterium</taxon>
    </lineage>
</organism>
<dbReference type="Pfam" id="PF18879">
    <property type="entry name" value="EspA_EspE"/>
    <property type="match status" value="1"/>
</dbReference>
<feature type="compositionally biased region" description="Pro residues" evidence="1">
    <location>
        <begin position="266"/>
        <end position="277"/>
    </location>
</feature>
<dbReference type="RefSeq" id="WP_157837339.1">
    <property type="nucleotide sequence ID" value="NZ_LK021337.1"/>
</dbReference>
<evidence type="ECO:0000259" key="2">
    <source>
        <dbReference type="Pfam" id="PF18879"/>
    </source>
</evidence>
<name>A0AAV2WIC8_MYCNE</name>